<dbReference type="GeneID" id="20087214"/>
<dbReference type="PANTHER" id="PTHR24198">
    <property type="entry name" value="ANKYRIN REPEAT AND PROTEIN KINASE DOMAIN-CONTAINING PROTEIN"/>
    <property type="match status" value="1"/>
</dbReference>
<reference evidence="3" key="1">
    <citation type="submission" date="2013-12" db="EMBL/GenBank/DDBJ databases">
        <title>The Genome Sequence of Aphanomyces invadans NJM9701.</title>
        <authorList>
            <consortium name="The Broad Institute Genomics Platform"/>
            <person name="Russ C."/>
            <person name="Tyler B."/>
            <person name="van West P."/>
            <person name="Dieguez-Uribeondo J."/>
            <person name="Young S.K."/>
            <person name="Zeng Q."/>
            <person name="Gargeya S."/>
            <person name="Fitzgerald M."/>
            <person name="Abouelleil A."/>
            <person name="Alvarado L."/>
            <person name="Chapman S.B."/>
            <person name="Gainer-Dewar J."/>
            <person name="Goldberg J."/>
            <person name="Griggs A."/>
            <person name="Gujja S."/>
            <person name="Hansen M."/>
            <person name="Howarth C."/>
            <person name="Imamovic A."/>
            <person name="Ireland A."/>
            <person name="Larimer J."/>
            <person name="McCowan C."/>
            <person name="Murphy C."/>
            <person name="Pearson M."/>
            <person name="Poon T.W."/>
            <person name="Priest M."/>
            <person name="Roberts A."/>
            <person name="Saif S."/>
            <person name="Shea T."/>
            <person name="Sykes S."/>
            <person name="Wortman J."/>
            <person name="Nusbaum C."/>
            <person name="Birren B."/>
        </authorList>
    </citation>
    <scope>NUCLEOTIDE SEQUENCE [LARGE SCALE GENOMIC DNA]</scope>
    <source>
        <strain evidence="3">NJM9701</strain>
    </source>
</reference>
<accession>A0A024TSB7</accession>
<proteinExistence type="predicted"/>
<sequence>MRRQLLHEASVAGSIAQVDAYLRQPQASINDTLGDKWTALHHAVQHGHLDLFRYLITLPDIDLDAKTLAGTSPLALSICRHNLTMIEALVDAGARKDSIVCLYKDGSSRDRRIPSRLLHKLSPQWSPIWTPMLHRRLPRLQRKVIYTLLLVNNACHRRRSWREWLRKLDVLAIWPATPYLPPCSWRYLPLPILHLVFEFYAWID</sequence>
<dbReference type="SMART" id="SM00248">
    <property type="entry name" value="ANK"/>
    <property type="match status" value="2"/>
</dbReference>
<evidence type="ECO:0000313" key="3">
    <source>
        <dbReference type="EMBL" id="ETV96888.1"/>
    </source>
</evidence>
<gene>
    <name evidence="3" type="ORF">H310_10164</name>
</gene>
<dbReference type="SUPFAM" id="SSF48403">
    <property type="entry name" value="Ankyrin repeat"/>
    <property type="match status" value="1"/>
</dbReference>
<dbReference type="InterPro" id="IPR036770">
    <property type="entry name" value="Ankyrin_rpt-contain_sf"/>
</dbReference>
<protein>
    <submittedName>
        <fullName evidence="3">Uncharacterized protein</fullName>
    </submittedName>
</protein>
<organism evidence="3">
    <name type="scientific">Aphanomyces invadans</name>
    <dbReference type="NCBI Taxonomy" id="157072"/>
    <lineage>
        <taxon>Eukaryota</taxon>
        <taxon>Sar</taxon>
        <taxon>Stramenopiles</taxon>
        <taxon>Oomycota</taxon>
        <taxon>Saprolegniomycetes</taxon>
        <taxon>Saprolegniales</taxon>
        <taxon>Verrucalvaceae</taxon>
        <taxon>Aphanomyces</taxon>
    </lineage>
</organism>
<dbReference type="InterPro" id="IPR002110">
    <property type="entry name" value="Ankyrin_rpt"/>
</dbReference>
<dbReference type="EMBL" id="KI913975">
    <property type="protein sequence ID" value="ETV96888.1"/>
    <property type="molecule type" value="Genomic_DNA"/>
</dbReference>
<dbReference type="RefSeq" id="XP_008874665.1">
    <property type="nucleotide sequence ID" value="XM_008876443.1"/>
</dbReference>
<dbReference type="OrthoDB" id="194358at2759"/>
<dbReference type="Gene3D" id="1.25.40.20">
    <property type="entry name" value="Ankyrin repeat-containing domain"/>
    <property type="match status" value="1"/>
</dbReference>
<evidence type="ECO:0000256" key="1">
    <source>
        <dbReference type="ARBA" id="ARBA00022737"/>
    </source>
</evidence>
<dbReference type="AlphaFoldDB" id="A0A024TSB7"/>
<dbReference type="VEuPathDB" id="FungiDB:H310_10164"/>
<evidence type="ECO:0000256" key="2">
    <source>
        <dbReference type="ARBA" id="ARBA00023043"/>
    </source>
</evidence>
<dbReference type="Pfam" id="PF12796">
    <property type="entry name" value="Ank_2"/>
    <property type="match status" value="1"/>
</dbReference>
<keyword evidence="1" id="KW-0677">Repeat</keyword>
<dbReference type="PANTHER" id="PTHR24198:SF165">
    <property type="entry name" value="ANKYRIN REPEAT-CONTAINING PROTEIN-RELATED"/>
    <property type="match status" value="1"/>
</dbReference>
<keyword evidence="2" id="KW-0040">ANK repeat</keyword>
<name>A0A024TSB7_9STRA</name>